<evidence type="ECO:0000313" key="4">
    <source>
        <dbReference type="Ensembl" id="ENSAOCP00000049596.1"/>
    </source>
</evidence>
<dbReference type="CDD" id="cd20269">
    <property type="entry name" value="Complex1_LYR_LYRM9"/>
    <property type="match status" value="1"/>
</dbReference>
<dbReference type="AlphaFoldDB" id="A0AAQ5YCM9"/>
<accession>A0AAQ5YCM9</accession>
<comment type="similarity">
    <text evidence="1">Belongs to the complex I LYR family. LYRM9 subfamily.</text>
</comment>
<reference evidence="4" key="2">
    <citation type="submission" date="2025-08" db="UniProtKB">
        <authorList>
            <consortium name="Ensembl"/>
        </authorList>
    </citation>
    <scope>IDENTIFICATION</scope>
</reference>
<protein>
    <recommendedName>
        <fullName evidence="2">LYR motif-containing protein 9</fullName>
    </recommendedName>
</protein>
<proteinExistence type="inferred from homology"/>
<keyword evidence="5" id="KW-1185">Reference proteome</keyword>
<sequence length="105" mass="12122">MSAELIQTPVQLYRYLLRCCRQLPSAAMQQHYRHAIRQGYNSHSDEDDPERIQMIIQRAITDADWILNKGLQVETSIVAPGALEYPEKTYTCTGRTCKLHAERSQ</sequence>
<reference evidence="4" key="3">
    <citation type="submission" date="2025-09" db="UniProtKB">
        <authorList>
            <consortium name="Ensembl"/>
        </authorList>
    </citation>
    <scope>IDENTIFICATION</scope>
</reference>
<dbReference type="Pfam" id="PF05347">
    <property type="entry name" value="Complex1_LYR"/>
    <property type="match status" value="1"/>
</dbReference>
<dbReference type="InterPro" id="IPR045291">
    <property type="entry name" value="Complex1_LYR_LYRM9"/>
</dbReference>
<dbReference type="Ensembl" id="ENSAOCT00000049332.1">
    <property type="protein sequence ID" value="ENSAOCP00000049596.1"/>
    <property type="gene ID" value="ENSAOCG00000025919.1"/>
</dbReference>
<name>A0AAQ5YCM9_AMPOC</name>
<reference evidence="4 5" key="1">
    <citation type="submission" date="2022-01" db="EMBL/GenBank/DDBJ databases">
        <title>A chromosome-scale genome assembly of the false clownfish, Amphiprion ocellaris.</title>
        <authorList>
            <person name="Ryu T."/>
        </authorList>
    </citation>
    <scope>NUCLEOTIDE SEQUENCE [LARGE SCALE GENOMIC DNA]</scope>
</reference>
<evidence type="ECO:0000256" key="2">
    <source>
        <dbReference type="ARBA" id="ARBA00026234"/>
    </source>
</evidence>
<dbReference type="PANTHER" id="PTHR47061">
    <property type="entry name" value="LYR MOTIF-CONTAINING PROTEIN 9"/>
    <property type="match status" value="1"/>
</dbReference>
<feature type="domain" description="Complex 1 LYR protein" evidence="3">
    <location>
        <begin position="8"/>
        <end position="64"/>
    </location>
</feature>
<evidence type="ECO:0000313" key="5">
    <source>
        <dbReference type="Proteomes" id="UP001501940"/>
    </source>
</evidence>
<evidence type="ECO:0000259" key="3">
    <source>
        <dbReference type="Pfam" id="PF05347"/>
    </source>
</evidence>
<evidence type="ECO:0000256" key="1">
    <source>
        <dbReference type="ARBA" id="ARBA00025757"/>
    </source>
</evidence>
<dbReference type="PANTHER" id="PTHR47061:SF1">
    <property type="entry name" value="LYR MOTIF-CONTAINING PROTEIN 9"/>
    <property type="match status" value="1"/>
</dbReference>
<organism evidence="4 5">
    <name type="scientific">Amphiprion ocellaris</name>
    <name type="common">Clown anemonefish</name>
    <dbReference type="NCBI Taxonomy" id="80972"/>
    <lineage>
        <taxon>Eukaryota</taxon>
        <taxon>Metazoa</taxon>
        <taxon>Chordata</taxon>
        <taxon>Craniata</taxon>
        <taxon>Vertebrata</taxon>
        <taxon>Euteleostomi</taxon>
        <taxon>Actinopterygii</taxon>
        <taxon>Neopterygii</taxon>
        <taxon>Teleostei</taxon>
        <taxon>Neoteleostei</taxon>
        <taxon>Acanthomorphata</taxon>
        <taxon>Ovalentaria</taxon>
        <taxon>Pomacentridae</taxon>
        <taxon>Amphiprion</taxon>
    </lineage>
</organism>
<dbReference type="InterPro" id="IPR052151">
    <property type="entry name" value="Complex_I_LYR"/>
</dbReference>
<dbReference type="InterPro" id="IPR008011">
    <property type="entry name" value="Complex1_LYR_dom"/>
</dbReference>
<dbReference type="GeneTree" id="ENSGT00390000002625"/>
<dbReference type="Proteomes" id="UP001501940">
    <property type="component" value="Chromosome 7"/>
</dbReference>